<sequence length="336" mass="37328">MIKVGLVGLGSMGRVHLDIYRKLEEEGFPIRLVAVLDTDGRKFETTERESNLVDVGGASDLSNVNAYTDAELFFQEQLDMVDITLPTYLHEEYTVRSLNKGLPVLCEKPIALDSGSGAVMLEAAEKTGKNLMIGHCLRFWPEYEQLKSIVDGGKYGKVKTATFYRGGGAPEWSYENWMLQVEKSGGALVDLHIHDVDMINWLFGKPEAVSALCSEHYDIVSAHFRYSDGKIIHAQADLSLPGEVGFEMTFKVHLEQATLVYRDFRLTVYPAGGPSWVYEHDGNLGHYREIKYFAERLLSGGAVETSPPEQSLLALRIVEAERVSSGQGGQFVTIGQ</sequence>
<dbReference type="Gene3D" id="3.40.50.720">
    <property type="entry name" value="NAD(P)-binding Rossmann-like Domain"/>
    <property type="match status" value="1"/>
</dbReference>
<evidence type="ECO:0000256" key="1">
    <source>
        <dbReference type="ARBA" id="ARBA00023002"/>
    </source>
</evidence>
<reference evidence="4 5" key="1">
    <citation type="submission" date="2018-07" db="EMBL/GenBank/DDBJ databases">
        <title>Genomic Encyclopedia of Type Strains, Phase III (KMG-III): the genomes of soil and plant-associated and newly described type strains.</title>
        <authorList>
            <person name="Whitman W."/>
        </authorList>
    </citation>
    <scope>NUCLEOTIDE SEQUENCE [LARGE SCALE GENOMIC DNA]</scope>
    <source>
        <strain evidence="4 5">CECT 7287</strain>
    </source>
</reference>
<evidence type="ECO:0000313" key="5">
    <source>
        <dbReference type="Proteomes" id="UP000256977"/>
    </source>
</evidence>
<feature type="domain" description="Gfo/Idh/MocA-like oxidoreductase N-terminal" evidence="2">
    <location>
        <begin position="2"/>
        <end position="135"/>
    </location>
</feature>
<feature type="domain" description="GFO/IDH/MocA-like oxidoreductase" evidence="3">
    <location>
        <begin position="143"/>
        <end position="259"/>
    </location>
</feature>
<dbReference type="Proteomes" id="UP000256977">
    <property type="component" value="Unassembled WGS sequence"/>
</dbReference>
<proteinExistence type="predicted"/>
<dbReference type="AlphaFoldDB" id="A0A3D9I8X6"/>
<organism evidence="4 5">
    <name type="scientific">Cohnella phaseoli</name>
    <dbReference type="NCBI Taxonomy" id="456490"/>
    <lineage>
        <taxon>Bacteria</taxon>
        <taxon>Bacillati</taxon>
        <taxon>Bacillota</taxon>
        <taxon>Bacilli</taxon>
        <taxon>Bacillales</taxon>
        <taxon>Paenibacillaceae</taxon>
        <taxon>Cohnella</taxon>
    </lineage>
</organism>
<dbReference type="Gene3D" id="3.30.360.10">
    <property type="entry name" value="Dihydrodipicolinate Reductase, domain 2"/>
    <property type="match status" value="1"/>
</dbReference>
<dbReference type="SUPFAM" id="SSF55347">
    <property type="entry name" value="Glyceraldehyde-3-phosphate dehydrogenase-like, C-terminal domain"/>
    <property type="match status" value="1"/>
</dbReference>
<evidence type="ECO:0000259" key="3">
    <source>
        <dbReference type="Pfam" id="PF22725"/>
    </source>
</evidence>
<dbReference type="RefSeq" id="WP_116064577.1">
    <property type="nucleotide sequence ID" value="NZ_QRDZ01000034.1"/>
</dbReference>
<protein>
    <submittedName>
        <fullName evidence="4">Putative dehydrogenase</fullName>
    </submittedName>
</protein>
<dbReference type="PANTHER" id="PTHR43818">
    <property type="entry name" value="BCDNA.GH03377"/>
    <property type="match status" value="1"/>
</dbReference>
<dbReference type="Pfam" id="PF22725">
    <property type="entry name" value="GFO_IDH_MocA_C3"/>
    <property type="match status" value="1"/>
</dbReference>
<comment type="caution">
    <text evidence="4">The sequence shown here is derived from an EMBL/GenBank/DDBJ whole genome shotgun (WGS) entry which is preliminary data.</text>
</comment>
<dbReference type="InterPro" id="IPR036291">
    <property type="entry name" value="NAD(P)-bd_dom_sf"/>
</dbReference>
<dbReference type="InterPro" id="IPR050463">
    <property type="entry name" value="Gfo/Idh/MocA_oxidrdct_glycsds"/>
</dbReference>
<evidence type="ECO:0000259" key="2">
    <source>
        <dbReference type="Pfam" id="PF01408"/>
    </source>
</evidence>
<dbReference type="SUPFAM" id="SSF51735">
    <property type="entry name" value="NAD(P)-binding Rossmann-fold domains"/>
    <property type="match status" value="1"/>
</dbReference>
<dbReference type="PANTHER" id="PTHR43818:SF11">
    <property type="entry name" value="BCDNA.GH03377"/>
    <property type="match status" value="1"/>
</dbReference>
<keyword evidence="1" id="KW-0560">Oxidoreductase</keyword>
<dbReference type="InterPro" id="IPR055170">
    <property type="entry name" value="GFO_IDH_MocA-like_dom"/>
</dbReference>
<gene>
    <name evidence="4" type="ORF">DFP98_13454</name>
</gene>
<evidence type="ECO:0000313" key="4">
    <source>
        <dbReference type="EMBL" id="RED58212.1"/>
    </source>
</evidence>
<name>A0A3D9I8X6_9BACL</name>
<accession>A0A3D9I8X6</accession>
<keyword evidence="5" id="KW-1185">Reference proteome</keyword>
<dbReference type="OrthoDB" id="9815825at2"/>
<dbReference type="EMBL" id="QRDZ01000034">
    <property type="protein sequence ID" value="RED58212.1"/>
    <property type="molecule type" value="Genomic_DNA"/>
</dbReference>
<dbReference type="InterPro" id="IPR000683">
    <property type="entry name" value="Gfo/Idh/MocA-like_OxRdtase_N"/>
</dbReference>
<dbReference type="GO" id="GO:0016491">
    <property type="term" value="F:oxidoreductase activity"/>
    <property type="evidence" value="ECO:0007669"/>
    <property type="project" value="UniProtKB-KW"/>
</dbReference>
<dbReference type="Pfam" id="PF01408">
    <property type="entry name" value="GFO_IDH_MocA"/>
    <property type="match status" value="1"/>
</dbReference>
<dbReference type="GO" id="GO:0000166">
    <property type="term" value="F:nucleotide binding"/>
    <property type="evidence" value="ECO:0007669"/>
    <property type="project" value="InterPro"/>
</dbReference>